<dbReference type="RefSeq" id="WP_051269739.1">
    <property type="nucleotide sequence ID" value="NZ_LVVZ01000004.1"/>
</dbReference>
<dbReference type="AlphaFoldDB" id="A0A1U7JLZ3"/>
<reference evidence="1 2" key="1">
    <citation type="submission" date="2016-03" db="EMBL/GenBank/DDBJ databases">
        <title>Genome sequence of Nesiotobacter sp. nov., a moderately halophilic alphaproteobacterium isolated from the Yellow Sea, China.</title>
        <authorList>
            <person name="Zhang G."/>
            <person name="Zhang R."/>
        </authorList>
    </citation>
    <scope>NUCLEOTIDE SEQUENCE [LARGE SCALE GENOMIC DNA]</scope>
    <source>
        <strain evidence="1 2">WB1-6</strain>
    </source>
</reference>
<evidence type="ECO:0008006" key="3">
    <source>
        <dbReference type="Google" id="ProtNLM"/>
    </source>
</evidence>
<keyword evidence="2" id="KW-1185">Reference proteome</keyword>
<evidence type="ECO:0000313" key="2">
    <source>
        <dbReference type="Proteomes" id="UP000185783"/>
    </source>
</evidence>
<dbReference type="Proteomes" id="UP000185783">
    <property type="component" value="Unassembled WGS sequence"/>
</dbReference>
<comment type="caution">
    <text evidence="1">The sequence shown here is derived from an EMBL/GenBank/DDBJ whole genome shotgun (WGS) entry which is preliminary data.</text>
</comment>
<evidence type="ECO:0000313" key="1">
    <source>
        <dbReference type="EMBL" id="OKL45753.1"/>
    </source>
</evidence>
<dbReference type="PROSITE" id="PS51257">
    <property type="entry name" value="PROKAR_LIPOPROTEIN"/>
    <property type="match status" value="1"/>
</dbReference>
<accession>A0A1U7JLZ3</accession>
<protein>
    <recommendedName>
        <fullName evidence="3">Lipoprotein</fullName>
    </recommendedName>
</protein>
<sequence length="121" mass="12999">MNKNTIAAVCAVMGVLGGCASPPSTNYLEARVIPNTGRTIPVVEGTEYDCRIASQTTPPGQLFQANVGGRVLSDDRPYNVTTQACFTTQDECEAYLYLMNGLLEQIITSRCSLGLRTGLFS</sequence>
<organism evidence="1 2">
    <name type="scientific">Pseudovibrio exalbescens</name>
    <dbReference type="NCBI Taxonomy" id="197461"/>
    <lineage>
        <taxon>Bacteria</taxon>
        <taxon>Pseudomonadati</taxon>
        <taxon>Pseudomonadota</taxon>
        <taxon>Alphaproteobacteria</taxon>
        <taxon>Hyphomicrobiales</taxon>
        <taxon>Stappiaceae</taxon>
        <taxon>Pseudovibrio</taxon>
    </lineage>
</organism>
<name>A0A1U7JLZ3_9HYPH</name>
<dbReference type="EMBL" id="LVVZ01000004">
    <property type="protein sequence ID" value="OKL45753.1"/>
    <property type="molecule type" value="Genomic_DNA"/>
</dbReference>
<proteinExistence type="predicted"/>
<gene>
    <name evidence="1" type="ORF">A3843_02140</name>
</gene>